<keyword evidence="3" id="KW-1185">Reference proteome</keyword>
<organism evidence="2 3">
    <name type="scientific">Hassallia byssoidea VB512170</name>
    <dbReference type="NCBI Taxonomy" id="1304833"/>
    <lineage>
        <taxon>Bacteria</taxon>
        <taxon>Bacillati</taxon>
        <taxon>Cyanobacteriota</taxon>
        <taxon>Cyanophyceae</taxon>
        <taxon>Nostocales</taxon>
        <taxon>Tolypothrichaceae</taxon>
        <taxon>Hassallia</taxon>
    </lineage>
</organism>
<proteinExistence type="predicted"/>
<feature type="compositionally biased region" description="Low complexity" evidence="1">
    <location>
        <begin position="50"/>
        <end position="70"/>
    </location>
</feature>
<protein>
    <submittedName>
        <fullName evidence="2">Uncharacterized protein</fullName>
    </submittedName>
</protein>
<feature type="compositionally biased region" description="Basic and acidic residues" evidence="1">
    <location>
        <begin position="1"/>
        <end position="24"/>
    </location>
</feature>
<evidence type="ECO:0000313" key="2">
    <source>
        <dbReference type="EMBL" id="NEU76804.1"/>
    </source>
</evidence>
<dbReference type="AlphaFoldDB" id="A0A846HJE2"/>
<dbReference type="Proteomes" id="UP000031549">
    <property type="component" value="Unassembled WGS sequence"/>
</dbReference>
<reference evidence="2 3" key="1">
    <citation type="journal article" date="2015" name="Genome Announc.">
        <title>Draft Genome Sequence of Cyanobacterium Hassallia byssoidea Strain VB512170, Isolated from Monuments in India.</title>
        <authorList>
            <person name="Singh D."/>
            <person name="Chandrababunaidu M.M."/>
            <person name="Panda A."/>
            <person name="Sen D."/>
            <person name="Bhattacharyya S."/>
            <person name="Adhikary S.P."/>
            <person name="Tripathy S."/>
        </authorList>
    </citation>
    <scope>NUCLEOTIDE SEQUENCE [LARGE SCALE GENOMIC DNA]</scope>
    <source>
        <strain evidence="2 3">VB512170</strain>
    </source>
</reference>
<dbReference type="RefSeq" id="WP_163519346.1">
    <property type="nucleotide sequence ID" value="NZ_JTCM02000133.1"/>
</dbReference>
<comment type="caution">
    <text evidence="2">The sequence shown here is derived from an EMBL/GenBank/DDBJ whole genome shotgun (WGS) entry which is preliminary data.</text>
</comment>
<gene>
    <name evidence="2" type="ORF">PI95_030920</name>
</gene>
<name>A0A846HJE2_9CYAN</name>
<dbReference type="EMBL" id="JTCM02000133">
    <property type="protein sequence ID" value="NEU76804.1"/>
    <property type="molecule type" value="Genomic_DNA"/>
</dbReference>
<sequence length="70" mass="7870">MRRTRGQGDKGTREIRRQGDKEEFASSSPPSPPSPLSPRQSPQRREPPHSARSPSPLSPHSPYLLSQRQL</sequence>
<feature type="region of interest" description="Disordered" evidence="1">
    <location>
        <begin position="1"/>
        <end position="70"/>
    </location>
</feature>
<evidence type="ECO:0000256" key="1">
    <source>
        <dbReference type="SAM" id="MobiDB-lite"/>
    </source>
</evidence>
<accession>A0A846HJE2</accession>
<evidence type="ECO:0000313" key="3">
    <source>
        <dbReference type="Proteomes" id="UP000031549"/>
    </source>
</evidence>